<keyword evidence="3 8" id="KW-0812">Transmembrane</keyword>
<dbReference type="PANTHER" id="PTHR22811">
    <property type="entry name" value="TRANSMEMBRANE EMP24 DOMAIN-CONTAINING PROTEIN"/>
    <property type="match status" value="1"/>
</dbReference>
<dbReference type="GeneID" id="6749247"/>
<evidence type="ECO:0000256" key="5">
    <source>
        <dbReference type="ARBA" id="ARBA00022989"/>
    </source>
</evidence>
<dbReference type="PROSITE" id="PS50866">
    <property type="entry name" value="GOLD"/>
    <property type="match status" value="1"/>
</dbReference>
<dbReference type="GO" id="GO:0005783">
    <property type="term" value="C:endoplasmic reticulum"/>
    <property type="evidence" value="ECO:0000318"/>
    <property type="project" value="GO_Central"/>
</dbReference>
<comment type="subcellular location">
    <subcellularLocation>
        <location evidence="7">Endomembrane system</location>
        <topology evidence="7">Single-pass membrane protein</topology>
    </subcellularLocation>
    <subcellularLocation>
        <location evidence="1 8">Membrane</location>
        <topology evidence="1 8">Single-pass type I membrane protein</topology>
    </subcellularLocation>
</comment>
<keyword evidence="12" id="KW-1185">Reference proteome</keyword>
<dbReference type="CTD" id="6749247"/>
<dbReference type="InParanoid" id="B3RLR4"/>
<dbReference type="HOGENOM" id="CLU_066963_0_1_1"/>
<dbReference type="PhylomeDB" id="B3RLR4"/>
<dbReference type="AlphaFoldDB" id="B3RLR4"/>
<evidence type="ECO:0000313" key="12">
    <source>
        <dbReference type="Proteomes" id="UP000009022"/>
    </source>
</evidence>
<dbReference type="STRING" id="10228.B3RLR4"/>
<dbReference type="RefSeq" id="XP_002108774.1">
    <property type="nucleotide sequence ID" value="XM_002108738.1"/>
</dbReference>
<dbReference type="GO" id="GO:0007030">
    <property type="term" value="P:Golgi organization"/>
    <property type="evidence" value="ECO:0000318"/>
    <property type="project" value="GO_Central"/>
</dbReference>
<dbReference type="eggNOG" id="KOG3287">
    <property type="taxonomic scope" value="Eukaryota"/>
</dbReference>
<evidence type="ECO:0000256" key="3">
    <source>
        <dbReference type="ARBA" id="ARBA00022692"/>
    </source>
</evidence>
<accession>B3RLR4</accession>
<keyword evidence="6 9" id="KW-0472">Membrane</keyword>
<evidence type="ECO:0000256" key="2">
    <source>
        <dbReference type="ARBA" id="ARBA00007104"/>
    </source>
</evidence>
<comment type="similarity">
    <text evidence="2 8">Belongs to the EMP24/GP25L family.</text>
</comment>
<gene>
    <name evidence="11" type="ORF">TRIADDRAFT_19205</name>
</gene>
<dbReference type="GO" id="GO:0005793">
    <property type="term" value="C:endoplasmic reticulum-Golgi intermediate compartment"/>
    <property type="evidence" value="ECO:0000318"/>
    <property type="project" value="GO_Central"/>
</dbReference>
<evidence type="ECO:0000259" key="10">
    <source>
        <dbReference type="PROSITE" id="PS50866"/>
    </source>
</evidence>
<evidence type="ECO:0000256" key="1">
    <source>
        <dbReference type="ARBA" id="ARBA00004479"/>
    </source>
</evidence>
<dbReference type="Pfam" id="PF01105">
    <property type="entry name" value="EMP24_GP25L"/>
    <property type="match status" value="1"/>
</dbReference>
<dbReference type="InterPro" id="IPR015720">
    <property type="entry name" value="Emp24-like"/>
</dbReference>
<dbReference type="EMBL" id="DS985241">
    <property type="protein sequence ID" value="EDV29572.1"/>
    <property type="molecule type" value="Genomic_DNA"/>
</dbReference>
<feature type="transmembrane region" description="Helical" evidence="9">
    <location>
        <begin position="157"/>
        <end position="177"/>
    </location>
</feature>
<dbReference type="GO" id="GO:0006888">
    <property type="term" value="P:endoplasmic reticulum to Golgi vesicle-mediated transport"/>
    <property type="evidence" value="ECO:0000318"/>
    <property type="project" value="GO_Central"/>
</dbReference>
<evidence type="ECO:0000256" key="7">
    <source>
        <dbReference type="ARBA" id="ARBA00037847"/>
    </source>
</evidence>
<keyword evidence="5 9" id="KW-1133">Transmembrane helix</keyword>
<evidence type="ECO:0000256" key="8">
    <source>
        <dbReference type="RuleBase" id="RU003827"/>
    </source>
</evidence>
<evidence type="ECO:0000313" key="11">
    <source>
        <dbReference type="EMBL" id="EDV29572.1"/>
    </source>
</evidence>
<feature type="domain" description="GOLD" evidence="10">
    <location>
        <begin position="10"/>
        <end position="93"/>
    </location>
</feature>
<organism evidence="11 12">
    <name type="scientific">Trichoplax adhaerens</name>
    <name type="common">Trichoplax reptans</name>
    <dbReference type="NCBI Taxonomy" id="10228"/>
    <lineage>
        <taxon>Eukaryota</taxon>
        <taxon>Metazoa</taxon>
        <taxon>Placozoa</taxon>
        <taxon>Uniplacotomia</taxon>
        <taxon>Trichoplacea</taxon>
        <taxon>Trichoplacidae</taxon>
        <taxon>Trichoplax</taxon>
    </lineage>
</organism>
<dbReference type="InterPro" id="IPR036598">
    <property type="entry name" value="GOLD_dom_sf"/>
</dbReference>
<dbReference type="InterPro" id="IPR009038">
    <property type="entry name" value="GOLD_dom"/>
</dbReference>
<dbReference type="SUPFAM" id="SSF101576">
    <property type="entry name" value="Supernatant protein factor (SPF), C-terminal domain"/>
    <property type="match status" value="1"/>
</dbReference>
<sequence>MTVQLDAGVTDCYFENIHSNSTFYAEYQVTGGGGELDVDFYIISPGKTIIVSETRRSEGYHEMKATESGDYEFCFSNAFSKISSKTLYFYLNPTQDKSWNMKTTGLQDDDSNIEKIEDFLRTTSEHLQMVQKMLSASTAKEARHRNIAEGNNFRVQMWSLCECFVMISVAIVQVYFIRHLFNTSHSPKGNLRT</sequence>
<dbReference type="GO" id="GO:0030134">
    <property type="term" value="C:COPII-coated ER to Golgi transport vesicle"/>
    <property type="evidence" value="ECO:0000318"/>
    <property type="project" value="GO_Central"/>
</dbReference>
<dbReference type="GO" id="GO:0006886">
    <property type="term" value="P:intracellular protein transport"/>
    <property type="evidence" value="ECO:0000318"/>
    <property type="project" value="GO_Central"/>
</dbReference>
<dbReference type="OrthoDB" id="5976732at2759"/>
<proteinExistence type="inferred from homology"/>
<name>B3RLR4_TRIAD</name>
<dbReference type="GO" id="GO:0016020">
    <property type="term" value="C:membrane"/>
    <property type="evidence" value="ECO:0007669"/>
    <property type="project" value="UniProtKB-SubCell"/>
</dbReference>
<protein>
    <recommendedName>
        <fullName evidence="10">GOLD domain-containing protein</fullName>
    </recommendedName>
</protein>
<keyword evidence="4" id="KW-0732">Signal</keyword>
<evidence type="ECO:0000256" key="4">
    <source>
        <dbReference type="ARBA" id="ARBA00022729"/>
    </source>
</evidence>
<evidence type="ECO:0000256" key="9">
    <source>
        <dbReference type="SAM" id="Phobius"/>
    </source>
</evidence>
<reference evidence="11 12" key="1">
    <citation type="journal article" date="2008" name="Nature">
        <title>The Trichoplax genome and the nature of placozoans.</title>
        <authorList>
            <person name="Srivastava M."/>
            <person name="Begovic E."/>
            <person name="Chapman J."/>
            <person name="Putnam N.H."/>
            <person name="Hellsten U."/>
            <person name="Kawashima T."/>
            <person name="Kuo A."/>
            <person name="Mitros T."/>
            <person name="Salamov A."/>
            <person name="Carpenter M.L."/>
            <person name="Signorovitch A.Y."/>
            <person name="Moreno M.A."/>
            <person name="Kamm K."/>
            <person name="Grimwood J."/>
            <person name="Schmutz J."/>
            <person name="Shapiro H."/>
            <person name="Grigoriev I.V."/>
            <person name="Buss L.W."/>
            <person name="Schierwater B."/>
            <person name="Dellaporta S.L."/>
            <person name="Rokhsar D.S."/>
        </authorList>
    </citation>
    <scope>NUCLEOTIDE SEQUENCE [LARGE SCALE GENOMIC DNA]</scope>
    <source>
        <strain evidence="11 12">Grell-BS-1999</strain>
    </source>
</reference>
<dbReference type="SMART" id="SM01190">
    <property type="entry name" value="EMP24_GP25L"/>
    <property type="match status" value="1"/>
</dbReference>
<dbReference type="OMA" id="AGDYMIC"/>
<dbReference type="KEGG" id="tad:TRIADDRAFT_19205"/>
<evidence type="ECO:0000256" key="6">
    <source>
        <dbReference type="ARBA" id="ARBA00023136"/>
    </source>
</evidence>
<dbReference type="Proteomes" id="UP000009022">
    <property type="component" value="Unassembled WGS sequence"/>
</dbReference>
<dbReference type="FunCoup" id="B3RLR4">
    <property type="interactions" value="1927"/>
</dbReference>
<dbReference type="GO" id="GO:0005794">
    <property type="term" value="C:Golgi apparatus"/>
    <property type="evidence" value="ECO:0000318"/>
    <property type="project" value="GO_Central"/>
</dbReference>